<dbReference type="GO" id="GO:0008168">
    <property type="term" value="F:methyltransferase activity"/>
    <property type="evidence" value="ECO:0007669"/>
    <property type="project" value="UniProtKB-KW"/>
</dbReference>
<evidence type="ECO:0000313" key="4">
    <source>
        <dbReference type="Proteomes" id="UP001257914"/>
    </source>
</evidence>
<dbReference type="InterPro" id="IPR052939">
    <property type="entry name" value="23S_rRNA_MeTrnsfrase_RlmA"/>
</dbReference>
<dbReference type="EMBL" id="JAWCUA010000010">
    <property type="protein sequence ID" value="MDU0114299.1"/>
    <property type="molecule type" value="Genomic_DNA"/>
</dbReference>
<dbReference type="SUPFAM" id="SSF53335">
    <property type="entry name" value="S-adenosyl-L-methionine-dependent methyltransferases"/>
    <property type="match status" value="1"/>
</dbReference>
<evidence type="ECO:0000313" key="3">
    <source>
        <dbReference type="EMBL" id="MDU0114299.1"/>
    </source>
</evidence>
<dbReference type="PANTHER" id="PTHR43460:SF1">
    <property type="entry name" value="METHYLTRANSFERASE TYPE 11 DOMAIN-CONTAINING PROTEIN"/>
    <property type="match status" value="1"/>
</dbReference>
<dbReference type="Proteomes" id="UP001257914">
    <property type="component" value="Unassembled WGS sequence"/>
</dbReference>
<evidence type="ECO:0000259" key="2">
    <source>
        <dbReference type="Pfam" id="PF21302"/>
    </source>
</evidence>
<dbReference type="InterPro" id="IPR048647">
    <property type="entry name" value="RlmA_N"/>
</dbReference>
<keyword evidence="3" id="KW-0489">Methyltransferase</keyword>
<accession>A0ABU3R449</accession>
<reference evidence="3 4" key="1">
    <citation type="submission" date="2023-10" db="EMBL/GenBank/DDBJ databases">
        <title>Psychrosphaera aquimaarina strain SW33 isolated from seawater.</title>
        <authorList>
            <person name="Bayburt H."/>
            <person name="Kim J.M."/>
            <person name="Choi B.J."/>
            <person name="Jeon C.O."/>
        </authorList>
    </citation>
    <scope>NUCLEOTIDE SEQUENCE [LARGE SCALE GENOMIC DNA]</scope>
    <source>
        <strain evidence="3 4">KCTC 52743</strain>
    </source>
</reference>
<proteinExistence type="predicted"/>
<keyword evidence="4" id="KW-1185">Reference proteome</keyword>
<dbReference type="Gene3D" id="3.40.50.150">
    <property type="entry name" value="Vaccinia Virus protein VP39"/>
    <property type="match status" value="1"/>
</dbReference>
<dbReference type="CDD" id="cd02440">
    <property type="entry name" value="AdoMet_MTases"/>
    <property type="match status" value="1"/>
</dbReference>
<evidence type="ECO:0000259" key="1">
    <source>
        <dbReference type="Pfam" id="PF13649"/>
    </source>
</evidence>
<dbReference type="PANTHER" id="PTHR43460">
    <property type="entry name" value="METHYLTRANSFERASE"/>
    <property type="match status" value="1"/>
</dbReference>
<dbReference type="Pfam" id="PF13649">
    <property type="entry name" value="Methyltransf_25"/>
    <property type="match status" value="1"/>
</dbReference>
<dbReference type="InterPro" id="IPR016718">
    <property type="entry name" value="rRNA_m1G-MeTrfase_A_prd"/>
</dbReference>
<dbReference type="Pfam" id="PF21302">
    <property type="entry name" value="Zn_ribbon_RlmA"/>
    <property type="match status" value="1"/>
</dbReference>
<gene>
    <name evidence="3" type="ORF">RT723_15125</name>
</gene>
<sequence length="271" mass="30502">MTKLPQFSCPICFTQLLKTDNSLVCENKHMFDYAKEGYINLLPVQLKNSLQPGDDKNMVLARRAFLSLGHYDFLRQALVKSLLTLPHNNIIDLGCGEGYYTDSIQSQVVDTNVYGVDISKSAVKYAAKRNKQVHYCVATNSHTPFSDNFSDLIVNVFAPLVGKECQRVLTEQGRILSVSPGAKHLIELKQIIYDTPQFHDAATPPDGFELAVQLDIEQVIVLDNKVDIENLLTMTPFGWKISEQNKQSLLSQLPFQLTLSFTLNQFVLAKF</sequence>
<dbReference type="GO" id="GO:0032259">
    <property type="term" value="P:methylation"/>
    <property type="evidence" value="ECO:0007669"/>
    <property type="project" value="UniProtKB-KW"/>
</dbReference>
<dbReference type="PIRSF" id="PIRSF018249">
    <property type="entry name" value="MyrA_prd"/>
    <property type="match status" value="1"/>
</dbReference>
<dbReference type="RefSeq" id="WP_315947916.1">
    <property type="nucleotide sequence ID" value="NZ_JAWCUA010000010.1"/>
</dbReference>
<keyword evidence="3" id="KW-0808">Transferase</keyword>
<dbReference type="InterPro" id="IPR041698">
    <property type="entry name" value="Methyltransf_25"/>
</dbReference>
<organism evidence="3 4">
    <name type="scientific">Psychrosphaera aquimarina</name>
    <dbReference type="NCBI Taxonomy" id="2044854"/>
    <lineage>
        <taxon>Bacteria</taxon>
        <taxon>Pseudomonadati</taxon>
        <taxon>Pseudomonadota</taxon>
        <taxon>Gammaproteobacteria</taxon>
        <taxon>Alteromonadales</taxon>
        <taxon>Pseudoalteromonadaceae</taxon>
        <taxon>Psychrosphaera</taxon>
    </lineage>
</organism>
<feature type="domain" description="23S rRNA (guanine(745)-N(1))-methyltransferase N-terminal" evidence="2">
    <location>
        <begin position="7"/>
        <end position="49"/>
    </location>
</feature>
<comment type="caution">
    <text evidence="3">The sequence shown here is derived from an EMBL/GenBank/DDBJ whole genome shotgun (WGS) entry which is preliminary data.</text>
</comment>
<feature type="domain" description="Methyltransferase" evidence="1">
    <location>
        <begin position="90"/>
        <end position="176"/>
    </location>
</feature>
<dbReference type="InterPro" id="IPR029063">
    <property type="entry name" value="SAM-dependent_MTases_sf"/>
</dbReference>
<protein>
    <submittedName>
        <fullName evidence="3">Methyltransferase domain-containing protein</fullName>
    </submittedName>
</protein>
<name>A0ABU3R449_9GAMM</name>